<accession>A0A1G2PR16</accession>
<dbReference type="InterPro" id="IPR006145">
    <property type="entry name" value="PsdUridine_synth_RsuA/RluA"/>
</dbReference>
<evidence type="ECO:0000256" key="3">
    <source>
        <dbReference type="PIRSR" id="PIRSR606225-1"/>
    </source>
</evidence>
<dbReference type="GO" id="GO:0009982">
    <property type="term" value="F:pseudouridine synthase activity"/>
    <property type="evidence" value="ECO:0007669"/>
    <property type="project" value="InterPro"/>
</dbReference>
<organism evidence="6 7">
    <name type="scientific">Terrybacteria sp. (strain RIFCSPHIGHO2_01_FULL_58_15)</name>
    <dbReference type="NCBI Taxonomy" id="1802363"/>
    <lineage>
        <taxon>Bacteria</taxon>
        <taxon>Candidatus Terryibacteriota</taxon>
    </lineage>
</organism>
<dbReference type="GO" id="GO:0140098">
    <property type="term" value="F:catalytic activity, acting on RNA"/>
    <property type="evidence" value="ECO:0007669"/>
    <property type="project" value="UniProtKB-ARBA"/>
</dbReference>
<dbReference type="STRING" id="1802363.A2682_02130"/>
<comment type="similarity">
    <text evidence="1 4">Belongs to the pseudouridine synthase RluA family.</text>
</comment>
<dbReference type="PROSITE" id="PS01129">
    <property type="entry name" value="PSI_RLU"/>
    <property type="match status" value="1"/>
</dbReference>
<dbReference type="InterPro" id="IPR020103">
    <property type="entry name" value="PsdUridine_synth_cat_dom_sf"/>
</dbReference>
<evidence type="ECO:0000256" key="4">
    <source>
        <dbReference type="RuleBase" id="RU362028"/>
    </source>
</evidence>
<comment type="catalytic activity">
    <reaction evidence="4">
        <text>a uridine in RNA = a pseudouridine in RNA</text>
        <dbReference type="Rhea" id="RHEA:48348"/>
        <dbReference type="Rhea" id="RHEA-COMP:12068"/>
        <dbReference type="Rhea" id="RHEA-COMP:12069"/>
        <dbReference type="ChEBI" id="CHEBI:65314"/>
        <dbReference type="ChEBI" id="CHEBI:65315"/>
    </reaction>
</comment>
<gene>
    <name evidence="6" type="ORF">A2682_02130</name>
</gene>
<name>A0A1G2PR16_TERXR</name>
<dbReference type="AlphaFoldDB" id="A0A1G2PR16"/>
<dbReference type="InterPro" id="IPR050188">
    <property type="entry name" value="RluA_PseudoU_synthase"/>
</dbReference>
<dbReference type="CDD" id="cd02869">
    <property type="entry name" value="PseudoU_synth_RluA_like"/>
    <property type="match status" value="1"/>
</dbReference>
<dbReference type="EMBL" id="MHST01000002">
    <property type="protein sequence ID" value="OHA50031.1"/>
    <property type="molecule type" value="Genomic_DNA"/>
</dbReference>
<evidence type="ECO:0000313" key="6">
    <source>
        <dbReference type="EMBL" id="OHA50031.1"/>
    </source>
</evidence>
<dbReference type="NCBIfam" id="TIGR00005">
    <property type="entry name" value="rluA_subfam"/>
    <property type="match status" value="1"/>
</dbReference>
<dbReference type="Gene3D" id="3.30.2350.10">
    <property type="entry name" value="Pseudouridine synthase"/>
    <property type="match status" value="1"/>
</dbReference>
<dbReference type="PANTHER" id="PTHR21600:SF44">
    <property type="entry name" value="RIBOSOMAL LARGE SUBUNIT PSEUDOURIDINE SYNTHASE D"/>
    <property type="match status" value="1"/>
</dbReference>
<dbReference type="InterPro" id="IPR006225">
    <property type="entry name" value="PsdUridine_synth_RluC/D"/>
</dbReference>
<keyword evidence="2 4" id="KW-0413">Isomerase</keyword>
<evidence type="ECO:0000256" key="1">
    <source>
        <dbReference type="ARBA" id="ARBA00010876"/>
    </source>
</evidence>
<protein>
    <recommendedName>
        <fullName evidence="4">Pseudouridine synthase</fullName>
        <ecNumber evidence="4">5.4.99.-</ecNumber>
    </recommendedName>
</protein>
<comment type="function">
    <text evidence="4">Responsible for synthesis of pseudouridine from uracil.</text>
</comment>
<sequence>MPNVPETLDILYEDDDLLVLNKPPGISVHPSLHESSGTLVDALLSYCPELRGVGEDSVRPGIVHRLDKDTSGVLVIAKNQETFVELKELFRSRKIEKQYIAIVEGRVKAPRGTITLPIGRIGMRRGVDGPGRPLGKVREAITNFVVRRRFRDATLLTLRPKTGRMHQLRVHLAAIGHPVLGDKLYGGKHTSLRASRQMLHASSLTLSRRNGKRYTFEADPPEDFQETLGTLEENAAKYKNDEEFVHSEY</sequence>
<evidence type="ECO:0000259" key="5">
    <source>
        <dbReference type="Pfam" id="PF00849"/>
    </source>
</evidence>
<proteinExistence type="inferred from homology"/>
<comment type="caution">
    <text evidence="6">The sequence shown here is derived from an EMBL/GenBank/DDBJ whole genome shotgun (WGS) entry which is preliminary data.</text>
</comment>
<dbReference type="SUPFAM" id="SSF55120">
    <property type="entry name" value="Pseudouridine synthase"/>
    <property type="match status" value="1"/>
</dbReference>
<reference evidence="6 7" key="1">
    <citation type="journal article" date="2016" name="Nat. Commun.">
        <title>Thousands of microbial genomes shed light on interconnected biogeochemical processes in an aquifer system.</title>
        <authorList>
            <person name="Anantharaman K."/>
            <person name="Brown C.T."/>
            <person name="Hug L.A."/>
            <person name="Sharon I."/>
            <person name="Castelle C.J."/>
            <person name="Probst A.J."/>
            <person name="Thomas B.C."/>
            <person name="Singh A."/>
            <person name="Wilkins M.J."/>
            <person name="Karaoz U."/>
            <person name="Brodie E.L."/>
            <person name="Williams K.H."/>
            <person name="Hubbard S.S."/>
            <person name="Banfield J.F."/>
        </authorList>
    </citation>
    <scope>NUCLEOTIDE SEQUENCE [LARGE SCALE GENOMIC DNA]</scope>
    <source>
        <strain evidence="7">RIFCSPHIGHO2_01_FULL_58_15</strain>
    </source>
</reference>
<evidence type="ECO:0000313" key="7">
    <source>
        <dbReference type="Proteomes" id="UP000178690"/>
    </source>
</evidence>
<dbReference type="PANTHER" id="PTHR21600">
    <property type="entry name" value="MITOCHONDRIAL RNA PSEUDOURIDINE SYNTHASE"/>
    <property type="match status" value="1"/>
</dbReference>
<dbReference type="Proteomes" id="UP000178690">
    <property type="component" value="Unassembled WGS sequence"/>
</dbReference>
<evidence type="ECO:0000256" key="2">
    <source>
        <dbReference type="ARBA" id="ARBA00023235"/>
    </source>
</evidence>
<dbReference type="InterPro" id="IPR006224">
    <property type="entry name" value="PsdUridine_synth_RluA-like_CS"/>
</dbReference>
<dbReference type="GO" id="GO:0000455">
    <property type="term" value="P:enzyme-directed rRNA pseudouridine synthesis"/>
    <property type="evidence" value="ECO:0007669"/>
    <property type="project" value="TreeGrafter"/>
</dbReference>
<dbReference type="GO" id="GO:0003723">
    <property type="term" value="F:RNA binding"/>
    <property type="evidence" value="ECO:0007669"/>
    <property type="project" value="InterPro"/>
</dbReference>
<feature type="active site" evidence="3">
    <location>
        <position position="67"/>
    </location>
</feature>
<feature type="domain" description="Pseudouridine synthase RsuA/RluA-like" evidence="5">
    <location>
        <begin position="16"/>
        <end position="174"/>
    </location>
</feature>
<dbReference type="Pfam" id="PF00849">
    <property type="entry name" value="PseudoU_synth_2"/>
    <property type="match status" value="1"/>
</dbReference>
<dbReference type="EC" id="5.4.99.-" evidence="4"/>